<protein>
    <submittedName>
        <fullName evidence="7">Flippase</fullName>
    </submittedName>
</protein>
<dbReference type="RefSeq" id="WP_261599816.1">
    <property type="nucleotide sequence ID" value="NZ_CP104550.1"/>
</dbReference>
<evidence type="ECO:0000256" key="6">
    <source>
        <dbReference type="SAM" id="Phobius"/>
    </source>
</evidence>
<accession>A0A9E7RUC9</accession>
<organism evidence="7">
    <name type="scientific">Methanothermobacter wolfeii</name>
    <name type="common">Methanobacterium wolfei</name>
    <dbReference type="NCBI Taxonomy" id="145261"/>
    <lineage>
        <taxon>Archaea</taxon>
        <taxon>Methanobacteriati</taxon>
        <taxon>Methanobacteriota</taxon>
        <taxon>Methanomada group</taxon>
        <taxon>Methanobacteria</taxon>
        <taxon>Methanobacteriales</taxon>
        <taxon>Methanobacteriaceae</taxon>
        <taxon>Methanothermobacter</taxon>
    </lineage>
</organism>
<keyword evidence="5 6" id="KW-0472">Membrane</keyword>
<reference evidence="7" key="1">
    <citation type="submission" date="2022-09" db="EMBL/GenBank/DDBJ databases">
        <title>Characterization of three MwoI isoschizomers from sequenced genome and metagenomes.</title>
        <authorList>
            <person name="Fomenkov A."/>
            <person name="Xu S.Y."/>
            <person name="Roberts R.J."/>
        </authorList>
    </citation>
    <scope>NUCLEOTIDE SEQUENCE</scope>
    <source>
        <strain evidence="7">DSM 2970</strain>
    </source>
</reference>
<keyword evidence="4 6" id="KW-1133">Transmembrane helix</keyword>
<dbReference type="EMBL" id="CP104550">
    <property type="protein sequence ID" value="UXH32440.1"/>
    <property type="molecule type" value="Genomic_DNA"/>
</dbReference>
<feature type="transmembrane region" description="Helical" evidence="6">
    <location>
        <begin position="159"/>
        <end position="176"/>
    </location>
</feature>
<dbReference type="GeneID" id="75106371"/>
<evidence type="ECO:0000256" key="2">
    <source>
        <dbReference type="ARBA" id="ARBA00022475"/>
    </source>
</evidence>
<comment type="subcellular location">
    <subcellularLocation>
        <location evidence="1">Cell membrane</location>
        <topology evidence="1">Multi-pass membrane protein</topology>
    </subcellularLocation>
</comment>
<dbReference type="InterPro" id="IPR002797">
    <property type="entry name" value="Polysacc_synth"/>
</dbReference>
<evidence type="ECO:0000256" key="4">
    <source>
        <dbReference type="ARBA" id="ARBA00022989"/>
    </source>
</evidence>
<dbReference type="GO" id="GO:0005886">
    <property type="term" value="C:plasma membrane"/>
    <property type="evidence" value="ECO:0007669"/>
    <property type="project" value="UniProtKB-SubCell"/>
</dbReference>
<dbReference type="PANTHER" id="PTHR30250:SF11">
    <property type="entry name" value="O-ANTIGEN TRANSPORTER-RELATED"/>
    <property type="match status" value="1"/>
</dbReference>
<evidence type="ECO:0000256" key="5">
    <source>
        <dbReference type="ARBA" id="ARBA00023136"/>
    </source>
</evidence>
<evidence type="ECO:0000256" key="1">
    <source>
        <dbReference type="ARBA" id="ARBA00004651"/>
    </source>
</evidence>
<feature type="transmembrane region" description="Helical" evidence="6">
    <location>
        <begin position="21"/>
        <end position="43"/>
    </location>
</feature>
<sequence>MNPRDIVAKLRSEEYRALAENFLSLSTLQVLVYVIPLITLPYLTRVLGVANYGLVNFAIAFNTYFQILTDYGFGLSAVREISVNRDDPERVSEIFSSVMIIKGVLTVVSFSMLLGIIMTVPRFSANWVIYVFAFGLVVGSTLSPMWFYQGMERMKYITLLNVLTNLIFLATIFIFIRGPSDYLYVPLLQSLGTITAGLISLWIIRTRFNVRFHLPPWGVIWEIFRDSTQFFLSRASVSIYTSSNSFFLGLFAGNAAVGYYSAAEKLYTAAQGLYSPLLQVTYPYMAKTRNKAFHRKVLRYSMILNTVLCTFIIIFAPHIIRLLFGAGYMPSAGVLRLLAVALMVVIPSILLGYPFLAVLGQQRYANGSVVVGSLIHLAMLLAVAPFMSIYIVALLVIITETIVLSIRVYGIKKHDLW</sequence>
<gene>
    <name evidence="7" type="ORF">N5910_03925</name>
</gene>
<proteinExistence type="predicted"/>
<keyword evidence="2" id="KW-1003">Cell membrane</keyword>
<feature type="transmembrane region" description="Helical" evidence="6">
    <location>
        <begin position="332"/>
        <end position="352"/>
    </location>
</feature>
<feature type="transmembrane region" description="Helical" evidence="6">
    <location>
        <begin position="389"/>
        <end position="409"/>
    </location>
</feature>
<feature type="transmembrane region" description="Helical" evidence="6">
    <location>
        <begin position="127"/>
        <end position="147"/>
    </location>
</feature>
<feature type="transmembrane region" description="Helical" evidence="6">
    <location>
        <begin position="49"/>
        <end position="73"/>
    </location>
</feature>
<name>A0A9E7RUC9_METWO</name>
<evidence type="ECO:0000256" key="3">
    <source>
        <dbReference type="ARBA" id="ARBA00022692"/>
    </source>
</evidence>
<dbReference type="AlphaFoldDB" id="A0A9E7RUC9"/>
<dbReference type="InterPro" id="IPR050833">
    <property type="entry name" value="Poly_Biosynth_Transport"/>
</dbReference>
<feature type="transmembrane region" description="Helical" evidence="6">
    <location>
        <begin position="94"/>
        <end position="121"/>
    </location>
</feature>
<feature type="transmembrane region" description="Helical" evidence="6">
    <location>
        <begin position="364"/>
        <end position="383"/>
    </location>
</feature>
<dbReference type="CDD" id="cd13128">
    <property type="entry name" value="MATE_Wzx_like"/>
    <property type="match status" value="1"/>
</dbReference>
<feature type="transmembrane region" description="Helical" evidence="6">
    <location>
        <begin position="182"/>
        <end position="204"/>
    </location>
</feature>
<dbReference type="Proteomes" id="UP001065373">
    <property type="component" value="Chromosome"/>
</dbReference>
<keyword evidence="3 6" id="KW-0812">Transmembrane</keyword>
<dbReference type="PANTHER" id="PTHR30250">
    <property type="entry name" value="PST FAMILY PREDICTED COLANIC ACID TRANSPORTER"/>
    <property type="match status" value="1"/>
</dbReference>
<feature type="transmembrane region" description="Helical" evidence="6">
    <location>
        <begin position="297"/>
        <end position="320"/>
    </location>
</feature>
<dbReference type="Pfam" id="PF01943">
    <property type="entry name" value="Polysacc_synt"/>
    <property type="match status" value="1"/>
</dbReference>
<evidence type="ECO:0000313" key="7">
    <source>
        <dbReference type="EMBL" id="UXH32440.1"/>
    </source>
</evidence>